<comment type="caution">
    <text evidence="2">The sequence shown here is derived from an EMBL/GenBank/DDBJ whole genome shotgun (WGS) entry which is preliminary data.</text>
</comment>
<feature type="signal peptide" evidence="1">
    <location>
        <begin position="1"/>
        <end position="28"/>
    </location>
</feature>
<organism evidence="2 3">
    <name type="scientific">Candidatus Methylobacter titanis</name>
    <dbReference type="NCBI Taxonomy" id="3053457"/>
    <lineage>
        <taxon>Bacteria</taxon>
        <taxon>Pseudomonadati</taxon>
        <taxon>Pseudomonadota</taxon>
        <taxon>Gammaproteobacteria</taxon>
        <taxon>Methylococcales</taxon>
        <taxon>Methylococcaceae</taxon>
        <taxon>Methylobacter</taxon>
    </lineage>
</organism>
<keyword evidence="3" id="KW-1185">Reference proteome</keyword>
<proteinExistence type="predicted"/>
<keyword evidence="1" id="KW-0732">Signal</keyword>
<dbReference type="Proteomes" id="UP001160519">
    <property type="component" value="Unassembled WGS sequence"/>
</dbReference>
<feature type="chain" id="PRO_5041293025" description="DUF4398 domain-containing protein" evidence="1">
    <location>
        <begin position="29"/>
        <end position="120"/>
    </location>
</feature>
<reference evidence="2" key="1">
    <citation type="submission" date="2023-01" db="EMBL/GenBank/DDBJ databases">
        <title>Biogeochemical cycle of methane in antarctic sediments.</title>
        <authorList>
            <person name="Roldan D.M."/>
            <person name="Menes R.J."/>
        </authorList>
    </citation>
    <scope>NUCLEOTIDE SEQUENCE [LARGE SCALE GENOMIC DNA]</scope>
    <source>
        <strain evidence="2">K-2018 MAG008</strain>
    </source>
</reference>
<gene>
    <name evidence="2" type="ORF">PSU93_10980</name>
</gene>
<dbReference type="EMBL" id="JAQSDF010000036">
    <property type="protein sequence ID" value="MDI1231663.1"/>
    <property type="molecule type" value="Genomic_DNA"/>
</dbReference>
<evidence type="ECO:0000313" key="2">
    <source>
        <dbReference type="EMBL" id="MDI1231663.1"/>
    </source>
</evidence>
<protein>
    <recommendedName>
        <fullName evidence="4">DUF4398 domain-containing protein</fullName>
    </recommendedName>
</protein>
<sequence length="120" mass="12663">MKLLKNMTLSLFIAVSTAGISSIAVAGAAEVAVDNVSAKVAEASQAIEGGSTQEEVMDLIRTAADLVKEVEVSDTLDVRRQRANGHLKKARLASKSGDLNAAKEHLAQAAKDFADLRKLM</sequence>
<evidence type="ECO:0000313" key="3">
    <source>
        <dbReference type="Proteomes" id="UP001160519"/>
    </source>
</evidence>
<name>A0AA43Q4M2_9GAMM</name>
<evidence type="ECO:0000256" key="1">
    <source>
        <dbReference type="SAM" id="SignalP"/>
    </source>
</evidence>
<dbReference type="AlphaFoldDB" id="A0AA43Q4M2"/>
<accession>A0AA43Q4M2</accession>
<evidence type="ECO:0008006" key="4">
    <source>
        <dbReference type="Google" id="ProtNLM"/>
    </source>
</evidence>